<dbReference type="AlphaFoldDB" id="A0A4Z2FK41"/>
<comment type="caution">
    <text evidence="2">The sequence shown here is derived from an EMBL/GenBank/DDBJ whole genome shotgun (WGS) entry which is preliminary data.</text>
</comment>
<reference evidence="2 3" key="1">
    <citation type="submission" date="2019-03" db="EMBL/GenBank/DDBJ databases">
        <title>First draft genome of Liparis tanakae, snailfish: a comprehensive survey of snailfish specific genes.</title>
        <authorList>
            <person name="Kim W."/>
            <person name="Song I."/>
            <person name="Jeong J.-H."/>
            <person name="Kim D."/>
            <person name="Kim S."/>
            <person name="Ryu S."/>
            <person name="Song J.Y."/>
            <person name="Lee S.K."/>
        </authorList>
    </citation>
    <scope>NUCLEOTIDE SEQUENCE [LARGE SCALE GENOMIC DNA]</scope>
    <source>
        <tissue evidence="2">Muscle</tissue>
    </source>
</reference>
<feature type="region of interest" description="Disordered" evidence="1">
    <location>
        <begin position="62"/>
        <end position="85"/>
    </location>
</feature>
<dbReference type="EMBL" id="SRLO01001094">
    <property type="protein sequence ID" value="TNN41607.1"/>
    <property type="molecule type" value="Genomic_DNA"/>
</dbReference>
<feature type="region of interest" description="Disordered" evidence="1">
    <location>
        <begin position="277"/>
        <end position="301"/>
    </location>
</feature>
<evidence type="ECO:0000256" key="1">
    <source>
        <dbReference type="SAM" id="MobiDB-lite"/>
    </source>
</evidence>
<protein>
    <submittedName>
        <fullName evidence="2">Uncharacterized protein</fullName>
    </submittedName>
</protein>
<proteinExistence type="predicted"/>
<name>A0A4Z2FK41_9TELE</name>
<accession>A0A4Z2FK41</accession>
<dbReference type="Proteomes" id="UP000314294">
    <property type="component" value="Unassembled WGS sequence"/>
</dbReference>
<organism evidence="2 3">
    <name type="scientific">Liparis tanakae</name>
    <name type="common">Tanaka's snailfish</name>
    <dbReference type="NCBI Taxonomy" id="230148"/>
    <lineage>
        <taxon>Eukaryota</taxon>
        <taxon>Metazoa</taxon>
        <taxon>Chordata</taxon>
        <taxon>Craniata</taxon>
        <taxon>Vertebrata</taxon>
        <taxon>Euteleostomi</taxon>
        <taxon>Actinopterygii</taxon>
        <taxon>Neopterygii</taxon>
        <taxon>Teleostei</taxon>
        <taxon>Neoteleostei</taxon>
        <taxon>Acanthomorphata</taxon>
        <taxon>Eupercaria</taxon>
        <taxon>Perciformes</taxon>
        <taxon>Cottioidei</taxon>
        <taxon>Cottales</taxon>
        <taxon>Liparidae</taxon>
        <taxon>Liparis</taxon>
    </lineage>
</organism>
<gene>
    <name evidence="2" type="ORF">EYF80_048222</name>
</gene>
<evidence type="ECO:0000313" key="2">
    <source>
        <dbReference type="EMBL" id="TNN41607.1"/>
    </source>
</evidence>
<feature type="region of interest" description="Disordered" evidence="1">
    <location>
        <begin position="201"/>
        <end position="223"/>
    </location>
</feature>
<keyword evidence="3" id="KW-1185">Reference proteome</keyword>
<sequence>MAPRIEEVSTDPEDKPVKQLRSNTTLRFTHSAAETNRSSCPSFSSRTSLVRDSPVDCRPMTMHCGGGGSHEHRQPDSSFRASSTRQRTLAAMQRYLKKRWWDDQNWPHRDFLLTRPSSSAARMNTCNASAHCTQNTRGATSLKSLSSPISSTRNATPEKLSCRAMYMPLTFMSMATISMAPTPLFTDGAFNYSGSAVTARGEKMSRETRRRANPSTPNKPLLDGVQEVFKGPEGRALAPDSQAAHVEHRLAHLCGSGILSFVAFVENNLRGRKVKGPNIADTDHYARSTRRDRKDTTPSKSGLHQSRICLILVRCCPPAWLSPISAEYVANRTPSEVAVSPYLIYDNGGKKRSGSVFGGHAR</sequence>
<feature type="compositionally biased region" description="Polar residues" evidence="1">
    <location>
        <begin position="76"/>
        <end position="85"/>
    </location>
</feature>
<evidence type="ECO:0000313" key="3">
    <source>
        <dbReference type="Proteomes" id="UP000314294"/>
    </source>
</evidence>